<feature type="region of interest" description="Disordered" evidence="8">
    <location>
        <begin position="1"/>
        <end position="28"/>
    </location>
</feature>
<comment type="subcellular location">
    <subcellularLocation>
        <location evidence="2">Endosome membrane</location>
        <topology evidence="2">Peripheral membrane protein</topology>
    </subcellularLocation>
    <subcellularLocation>
        <location evidence="1">Late endosome membrane</location>
    </subcellularLocation>
    <subcellularLocation>
        <location evidence="3">Lysosome membrane</location>
        <topology evidence="3">Peripheral membrane protein</topology>
        <orientation evidence="3">Cytoplasmic side</orientation>
    </subcellularLocation>
</comment>
<evidence type="ECO:0000256" key="8">
    <source>
        <dbReference type="SAM" id="MobiDB-lite"/>
    </source>
</evidence>
<dbReference type="InterPro" id="IPR037519">
    <property type="entry name" value="LITAF_fam"/>
</dbReference>
<evidence type="ECO:0000256" key="4">
    <source>
        <dbReference type="ARBA" id="ARBA00005975"/>
    </source>
</evidence>
<evidence type="ECO:0000256" key="7">
    <source>
        <dbReference type="ARBA" id="ARBA00023136"/>
    </source>
</evidence>
<keyword evidence="5" id="KW-0479">Metal-binding</keyword>
<proteinExistence type="inferred from homology"/>
<keyword evidence="9" id="KW-1133">Transmembrane helix</keyword>
<dbReference type="PANTHER" id="PTHR23292">
    <property type="entry name" value="LIPOPOLYSACCHARIDE-INDUCED TUMOR NECROSIS FACTOR-ALPHA FACTOR"/>
    <property type="match status" value="1"/>
</dbReference>
<evidence type="ECO:0000259" key="10">
    <source>
        <dbReference type="PROSITE" id="PS51837"/>
    </source>
</evidence>
<reference evidence="11" key="2">
    <citation type="submission" date="2014-06" db="EMBL/GenBank/DDBJ databases">
        <authorList>
            <person name="Hu T."/>
            <person name="Eisen M.B."/>
            <person name="Thornton K.R."/>
            <person name="Andolfatto P."/>
        </authorList>
    </citation>
    <scope>NUCLEOTIDE SEQUENCE</scope>
    <source>
        <strain evidence="11">W501</strain>
    </source>
</reference>
<evidence type="ECO:0000313" key="11">
    <source>
        <dbReference type="EMBL" id="KMY96042.1"/>
    </source>
</evidence>
<reference evidence="11" key="1">
    <citation type="journal article" date="2013" name="Genome Res.">
        <title>A second-generation assembly of the Drosophila simulans genome provides new insights into patterns of lineage-specific divergence.</title>
        <authorList>
            <person name="Hu T.T."/>
            <person name="Eisen M.B."/>
            <person name="Thornton K.R."/>
            <person name="Andolfatto P."/>
        </authorList>
    </citation>
    <scope>NUCLEOTIDE SEQUENCE [LARGE SCALE GENOMIC DNA]</scope>
    <source>
        <strain evidence="11">W501</strain>
    </source>
</reference>
<dbReference type="EMBL" id="CM002911">
    <property type="protein sequence ID" value="KMY96042.1"/>
    <property type="molecule type" value="Genomic_DNA"/>
</dbReference>
<protein>
    <recommendedName>
        <fullName evidence="10">LITAF domain-containing protein</fullName>
    </recommendedName>
</protein>
<accession>A0A0J9RJS0</accession>
<dbReference type="Bgee" id="FBgn0269649">
    <property type="expression patterns" value="Expressed in male reproductive system and 2 other cell types or tissues"/>
</dbReference>
<dbReference type="AlphaFoldDB" id="A0A0J9RJS0"/>
<dbReference type="PROSITE" id="PS51837">
    <property type="entry name" value="LITAF"/>
    <property type="match status" value="1"/>
</dbReference>
<dbReference type="Pfam" id="PF10601">
    <property type="entry name" value="zf-LITAF-like"/>
    <property type="match status" value="1"/>
</dbReference>
<evidence type="ECO:0000256" key="5">
    <source>
        <dbReference type="ARBA" id="ARBA00022723"/>
    </source>
</evidence>
<evidence type="ECO:0000256" key="9">
    <source>
        <dbReference type="SAM" id="Phobius"/>
    </source>
</evidence>
<keyword evidence="9" id="KW-0812">Transmembrane</keyword>
<dbReference type="InterPro" id="IPR006629">
    <property type="entry name" value="LITAF"/>
</dbReference>
<dbReference type="PANTHER" id="PTHR23292:SF6">
    <property type="entry name" value="FI16602P1-RELATED"/>
    <property type="match status" value="1"/>
</dbReference>
<name>A0A0J9RJS0_DROSI</name>
<evidence type="ECO:0000256" key="3">
    <source>
        <dbReference type="ARBA" id="ARBA00004630"/>
    </source>
</evidence>
<feature type="domain" description="LITAF" evidence="10">
    <location>
        <begin position="23"/>
        <end position="107"/>
    </location>
</feature>
<reference evidence="11" key="3">
    <citation type="submission" date="2015-04" db="EMBL/GenBank/DDBJ databases">
        <authorList>
            <consortium name="FlyBase"/>
        </authorList>
    </citation>
    <scope>NUCLEOTIDE SEQUENCE</scope>
    <source>
        <strain evidence="11">W501</strain>
    </source>
</reference>
<feature type="transmembrane region" description="Helical" evidence="9">
    <location>
        <begin position="61"/>
        <end position="82"/>
    </location>
</feature>
<evidence type="ECO:0000256" key="6">
    <source>
        <dbReference type="ARBA" id="ARBA00022833"/>
    </source>
</evidence>
<dbReference type="GO" id="GO:0008270">
    <property type="term" value="F:zinc ion binding"/>
    <property type="evidence" value="ECO:0007669"/>
    <property type="project" value="TreeGrafter"/>
</dbReference>
<dbReference type="GO" id="GO:0005765">
    <property type="term" value="C:lysosomal membrane"/>
    <property type="evidence" value="ECO:0007669"/>
    <property type="project" value="UniProtKB-SubCell"/>
</dbReference>
<dbReference type="KEGG" id="dsi:Dsimw501_GD28359"/>
<dbReference type="GO" id="GO:0031902">
    <property type="term" value="C:late endosome membrane"/>
    <property type="evidence" value="ECO:0007669"/>
    <property type="project" value="UniProtKB-SubCell"/>
</dbReference>
<evidence type="ECO:0000256" key="1">
    <source>
        <dbReference type="ARBA" id="ARBA00004414"/>
    </source>
</evidence>
<organism evidence="11">
    <name type="scientific">Drosophila simulans</name>
    <name type="common">Fruit fly</name>
    <dbReference type="NCBI Taxonomy" id="7240"/>
    <lineage>
        <taxon>Eukaryota</taxon>
        <taxon>Metazoa</taxon>
        <taxon>Ecdysozoa</taxon>
        <taxon>Arthropoda</taxon>
        <taxon>Hexapoda</taxon>
        <taxon>Insecta</taxon>
        <taxon>Pterygota</taxon>
        <taxon>Neoptera</taxon>
        <taxon>Endopterygota</taxon>
        <taxon>Diptera</taxon>
        <taxon>Brachycera</taxon>
        <taxon>Muscomorpha</taxon>
        <taxon>Ephydroidea</taxon>
        <taxon>Drosophilidae</taxon>
        <taxon>Drosophila</taxon>
        <taxon>Sophophora</taxon>
    </lineage>
</organism>
<sequence>MSSFAQVPSTPPPSYEEAMGWEPRRSHSTTRLLPENTSSLMICPLCHDEIETTTKIRRRRIAYVASGIVLITTCGMGCWMIPCILDCFNEIHHSCPVCKATLAIVPQQDQSWPT</sequence>
<gene>
    <name evidence="11" type="primary">Dsim\GD28359</name>
    <name evidence="11" type="ORF">Dsimw501_GD28359</name>
</gene>
<dbReference type="SMART" id="SM00714">
    <property type="entry name" value="LITAF"/>
    <property type="match status" value="1"/>
</dbReference>
<dbReference type="GO" id="GO:0035208">
    <property type="term" value="P:positive regulation of hemocyte proliferation"/>
    <property type="evidence" value="ECO:0007669"/>
    <property type="project" value="EnsemblMetazoa"/>
</dbReference>
<comment type="similarity">
    <text evidence="4">Belongs to the CDIP1/LITAF family.</text>
</comment>
<evidence type="ECO:0000256" key="2">
    <source>
        <dbReference type="ARBA" id="ARBA00004481"/>
    </source>
</evidence>
<keyword evidence="7 9" id="KW-0472">Membrane</keyword>
<keyword evidence="6" id="KW-0862">Zinc</keyword>
<dbReference type="Proteomes" id="UP000035880">
    <property type="component" value="Chromosome 2R"/>
</dbReference>
<dbReference type="OrthoDB" id="5599753at2759"/>